<evidence type="ECO:0000313" key="1">
    <source>
        <dbReference type="EMBL" id="OPG14931.1"/>
    </source>
</evidence>
<dbReference type="AlphaFoldDB" id="A0A1V4EPV4"/>
<gene>
    <name evidence="1" type="ORF">B2M26_13880</name>
</gene>
<reference evidence="1 2" key="1">
    <citation type="submission" date="2017-02" db="EMBL/GenBank/DDBJ databases">
        <title>Draft genome of Acidibacillus ferrooxidans Huett2.</title>
        <authorList>
            <person name="Schopf S."/>
        </authorList>
    </citation>
    <scope>NUCLEOTIDE SEQUENCE [LARGE SCALE GENOMIC DNA]</scope>
    <source>
        <strain evidence="1 2">Huett2</strain>
    </source>
</reference>
<dbReference type="EMBL" id="MWPS01000046">
    <property type="protein sequence ID" value="OPG14931.1"/>
    <property type="molecule type" value="Genomic_DNA"/>
</dbReference>
<name>A0A1V4EPV4_9BACL</name>
<comment type="caution">
    <text evidence="1">The sequence shown here is derived from an EMBL/GenBank/DDBJ whole genome shotgun (WGS) entry which is preliminary data.</text>
</comment>
<keyword evidence="2" id="KW-1185">Reference proteome</keyword>
<accession>A0A1V4EPV4</accession>
<protein>
    <submittedName>
        <fullName evidence="1">Uncharacterized protein</fullName>
    </submittedName>
</protein>
<dbReference type="Proteomes" id="UP000190229">
    <property type="component" value="Unassembled WGS sequence"/>
</dbReference>
<sequence>MRNFMFKMPNGCSSSLSSMRQFVYVKEHSCFEVDAGFGCATRKFERKPLTIDDFEMMMVASKS</sequence>
<organism evidence="1 2">
    <name type="scientific">Ferroacidibacillus organovorans</name>
    <dbReference type="NCBI Taxonomy" id="1765683"/>
    <lineage>
        <taxon>Bacteria</taxon>
        <taxon>Bacillati</taxon>
        <taxon>Bacillota</taxon>
        <taxon>Bacilli</taxon>
        <taxon>Bacillales</taxon>
        <taxon>Alicyclobacillaceae</taxon>
        <taxon>Ferroacidibacillus</taxon>
    </lineage>
</organism>
<evidence type="ECO:0000313" key="2">
    <source>
        <dbReference type="Proteomes" id="UP000190229"/>
    </source>
</evidence>
<proteinExistence type="predicted"/>